<dbReference type="RefSeq" id="WP_129824073.1">
    <property type="nucleotide sequence ID" value="NZ_RCYS01000001.1"/>
</dbReference>
<proteinExistence type="predicted"/>
<accession>A0A7X3BNW2</accession>
<evidence type="ECO:0000313" key="1">
    <source>
        <dbReference type="EMBL" id="MTS53608.1"/>
    </source>
</evidence>
<evidence type="ECO:0000313" key="2">
    <source>
        <dbReference type="Proteomes" id="UP000441330"/>
    </source>
</evidence>
<dbReference type="EMBL" id="WMZJ01000001">
    <property type="protein sequence ID" value="MTS53608.1"/>
    <property type="molecule type" value="Genomic_DNA"/>
</dbReference>
<name>A0A7X3BNW2_STRPA</name>
<protein>
    <submittedName>
        <fullName evidence="1">Uncharacterized protein</fullName>
    </submittedName>
</protein>
<dbReference type="Proteomes" id="UP000441330">
    <property type="component" value="Unassembled WGS sequence"/>
</dbReference>
<gene>
    <name evidence="1" type="ORF">GMC94_01670</name>
</gene>
<reference evidence="1 2" key="1">
    <citation type="journal article" date="2019" name="Nat. Med.">
        <title>A library of human gut bacterial isolates paired with longitudinal multiomics data enables mechanistic microbiome research.</title>
        <authorList>
            <person name="Poyet M."/>
            <person name="Groussin M."/>
            <person name="Gibbons S.M."/>
            <person name="Avila-Pacheco J."/>
            <person name="Jiang X."/>
            <person name="Kearney S.M."/>
            <person name="Perrotta A.R."/>
            <person name="Berdy B."/>
            <person name="Zhao S."/>
            <person name="Lieberman T.D."/>
            <person name="Swanson P.K."/>
            <person name="Smith M."/>
            <person name="Roesemann S."/>
            <person name="Alexander J.E."/>
            <person name="Rich S.A."/>
            <person name="Livny J."/>
            <person name="Vlamakis H."/>
            <person name="Clish C."/>
            <person name="Bullock K."/>
            <person name="Deik A."/>
            <person name="Scott J."/>
            <person name="Pierce K.A."/>
            <person name="Xavier R.J."/>
            <person name="Alm E.J."/>
        </authorList>
    </citation>
    <scope>NUCLEOTIDE SEQUENCE [LARGE SCALE GENOMIC DNA]</scope>
    <source>
        <strain evidence="1 2">BIOML-A1</strain>
    </source>
</reference>
<dbReference type="AlphaFoldDB" id="A0A7X3BNW2"/>
<comment type="caution">
    <text evidence="1">The sequence shown here is derived from an EMBL/GenBank/DDBJ whole genome shotgun (WGS) entry which is preliminary data.</text>
</comment>
<organism evidence="1 2">
    <name type="scientific">Streptococcus parasanguinis</name>
    <dbReference type="NCBI Taxonomy" id="1318"/>
    <lineage>
        <taxon>Bacteria</taxon>
        <taxon>Bacillati</taxon>
        <taxon>Bacillota</taxon>
        <taxon>Bacilli</taxon>
        <taxon>Lactobacillales</taxon>
        <taxon>Streptococcaceae</taxon>
        <taxon>Streptococcus</taxon>
    </lineage>
</organism>
<sequence>MDTKISFTDFKEFIDTTTFEAENIILPPENGMLGKWADDNAQAWKMIQEMLETGELKYIPQK</sequence>